<dbReference type="PANTHER" id="PTHR37422">
    <property type="entry name" value="TEICHURONIC ACID BIOSYNTHESIS PROTEIN TUAE"/>
    <property type="match status" value="1"/>
</dbReference>
<dbReference type="Pfam" id="PF04932">
    <property type="entry name" value="Wzy_C"/>
    <property type="match status" value="1"/>
</dbReference>
<dbReference type="InterPro" id="IPR007016">
    <property type="entry name" value="O-antigen_ligase-rel_domated"/>
</dbReference>
<keyword evidence="4 5" id="KW-0472">Membrane</keyword>
<protein>
    <submittedName>
        <fullName evidence="7">Wzy</fullName>
    </submittedName>
</protein>
<name>A0A1C9IGW8_STRSU</name>
<comment type="subcellular location">
    <subcellularLocation>
        <location evidence="1">Membrane</location>
        <topology evidence="1">Multi-pass membrane protein</topology>
    </subcellularLocation>
</comment>
<feature type="domain" description="O-antigen ligase-related" evidence="6">
    <location>
        <begin position="187"/>
        <end position="332"/>
    </location>
</feature>
<gene>
    <name evidence="7" type="primary">cpsQ</name>
    <name evidence="7" type="ORF">YS108-orf16</name>
</gene>
<feature type="transmembrane region" description="Helical" evidence="5">
    <location>
        <begin position="320"/>
        <end position="341"/>
    </location>
</feature>
<feature type="transmembrane region" description="Helical" evidence="5">
    <location>
        <begin position="62"/>
        <end position="82"/>
    </location>
</feature>
<proteinExistence type="predicted"/>
<dbReference type="InterPro" id="IPR051533">
    <property type="entry name" value="WaaL-like"/>
</dbReference>
<feature type="transmembrane region" description="Helical" evidence="5">
    <location>
        <begin position="229"/>
        <end position="247"/>
    </location>
</feature>
<dbReference type="GO" id="GO:0016020">
    <property type="term" value="C:membrane"/>
    <property type="evidence" value="ECO:0007669"/>
    <property type="project" value="UniProtKB-SubCell"/>
</dbReference>
<dbReference type="PANTHER" id="PTHR37422:SF23">
    <property type="entry name" value="TEICHURONIC ACID BIOSYNTHESIS PROTEIN TUAE"/>
    <property type="match status" value="1"/>
</dbReference>
<feature type="transmembrane region" description="Helical" evidence="5">
    <location>
        <begin position="205"/>
        <end position="222"/>
    </location>
</feature>
<organism evidence="7">
    <name type="scientific">Streptococcus suis</name>
    <dbReference type="NCBI Taxonomy" id="1307"/>
    <lineage>
        <taxon>Bacteria</taxon>
        <taxon>Bacillati</taxon>
        <taxon>Bacillota</taxon>
        <taxon>Bacilli</taxon>
        <taxon>Lactobacillales</taxon>
        <taxon>Streptococcaceae</taxon>
        <taxon>Streptococcus</taxon>
    </lineage>
</organism>
<feature type="transmembrane region" description="Helical" evidence="5">
    <location>
        <begin position="353"/>
        <end position="375"/>
    </location>
</feature>
<sequence length="414" mass="47599">MKKGNMASDKIICALITFMIMSFYIFETASWGRYVLFGITILITLVYVANNCFKLPLVINKSFHLHIAIFALFCFASSIWAWNPFQAVSKGMTVFSILVCFSLFYPYFQQKRSIDLLLDAFMFSGYGIALYTVAYYGTSGIAEMLNGNIRLGNDFTNANSIGLITATSCIIQFSYLLRKEKKKYLIFLVPCIIALAISQSRKAMIFLVVGIAFLIMSNGSVRGSILKKAFNIFGGVIAVYLLIYSLSQLEIFSGVFHRFETLFESINGTRVEDIRSVYRRIGMQQFYKTPILGIGIGNSLELLESVGQRRTYLHCNFVELLSSGGIVGFIIYYSIYFKLIVELWKYRKYRFTTTNLCIVLLFLMLIMDYGMVTYYDKQQYLYFMCFFLQLEFIKEDCYTDVDVIEKSERCENNV</sequence>
<feature type="transmembrane region" description="Helical" evidence="5">
    <location>
        <begin position="184"/>
        <end position="199"/>
    </location>
</feature>
<dbReference type="AlphaFoldDB" id="A0A1C9IGW8"/>
<evidence type="ECO:0000259" key="6">
    <source>
        <dbReference type="Pfam" id="PF04932"/>
    </source>
</evidence>
<evidence type="ECO:0000313" key="7">
    <source>
        <dbReference type="EMBL" id="AOP03544.1"/>
    </source>
</evidence>
<accession>A0A1C9IGW8</accession>
<evidence type="ECO:0000256" key="3">
    <source>
        <dbReference type="ARBA" id="ARBA00022989"/>
    </source>
</evidence>
<evidence type="ECO:0000256" key="1">
    <source>
        <dbReference type="ARBA" id="ARBA00004141"/>
    </source>
</evidence>
<feature type="transmembrane region" description="Helical" evidence="5">
    <location>
        <begin position="120"/>
        <end position="138"/>
    </location>
</feature>
<feature type="transmembrane region" description="Helical" evidence="5">
    <location>
        <begin position="7"/>
        <end position="25"/>
    </location>
</feature>
<keyword evidence="3 5" id="KW-1133">Transmembrane helix</keyword>
<dbReference type="EMBL" id="KT163363">
    <property type="protein sequence ID" value="AOP03544.1"/>
    <property type="molecule type" value="Genomic_DNA"/>
</dbReference>
<feature type="transmembrane region" description="Helical" evidence="5">
    <location>
        <begin position="158"/>
        <end position="177"/>
    </location>
</feature>
<feature type="transmembrane region" description="Helical" evidence="5">
    <location>
        <begin position="31"/>
        <end position="50"/>
    </location>
</feature>
<feature type="transmembrane region" description="Helical" evidence="5">
    <location>
        <begin position="88"/>
        <end position="108"/>
    </location>
</feature>
<evidence type="ECO:0000256" key="5">
    <source>
        <dbReference type="SAM" id="Phobius"/>
    </source>
</evidence>
<evidence type="ECO:0000256" key="2">
    <source>
        <dbReference type="ARBA" id="ARBA00022692"/>
    </source>
</evidence>
<evidence type="ECO:0000256" key="4">
    <source>
        <dbReference type="ARBA" id="ARBA00023136"/>
    </source>
</evidence>
<keyword evidence="2 5" id="KW-0812">Transmembrane</keyword>
<reference evidence="7" key="1">
    <citation type="journal article" date="2016" name="Appl. Environ. Microbiol.">
        <title>Novel capsular polysaccharide Loci and new diagnostic tools for high-throughput capsular gene typing in Streptococcus suis.</title>
        <authorList>
            <person name="Zheng H."/>
            <person name="Bai X."/>
            <person name="Xu J."/>
        </authorList>
    </citation>
    <scope>NUCLEOTIDE SEQUENCE</scope>
    <source>
        <strain evidence="7">YS108</strain>
    </source>
</reference>